<dbReference type="Proteomes" id="UP001195724">
    <property type="component" value="Unassembled WGS sequence"/>
</dbReference>
<dbReference type="PANTHER" id="PTHR48050">
    <property type="entry name" value="STEROL 3-BETA-GLUCOSYLTRANSFERASE"/>
    <property type="match status" value="1"/>
</dbReference>
<dbReference type="SUPFAM" id="SSF53756">
    <property type="entry name" value="UDP-Glycosyltransferase/glycogen phosphorylase"/>
    <property type="match status" value="1"/>
</dbReference>
<dbReference type="PANTHER" id="PTHR48050:SF13">
    <property type="entry name" value="STEROL 3-BETA-GLUCOSYLTRANSFERASE UGT80A2"/>
    <property type="match status" value="1"/>
</dbReference>
<dbReference type="InterPro" id="IPR010610">
    <property type="entry name" value="EryCIII-like_C"/>
</dbReference>
<organism evidence="2 3">
    <name type="scientific">Saccharothrix algeriensis</name>
    <dbReference type="NCBI Taxonomy" id="173560"/>
    <lineage>
        <taxon>Bacteria</taxon>
        <taxon>Bacillati</taxon>
        <taxon>Actinomycetota</taxon>
        <taxon>Actinomycetes</taxon>
        <taxon>Pseudonocardiales</taxon>
        <taxon>Pseudonocardiaceae</taxon>
        <taxon>Saccharothrix</taxon>
    </lineage>
</organism>
<keyword evidence="2" id="KW-0808">Transferase</keyword>
<dbReference type="EC" id="2.4.1.-" evidence="2"/>
<evidence type="ECO:0000259" key="1">
    <source>
        <dbReference type="Pfam" id="PF06722"/>
    </source>
</evidence>
<comment type="caution">
    <text evidence="2">The sequence shown here is derived from an EMBL/GenBank/DDBJ whole genome shotgun (WGS) entry which is preliminary data.</text>
</comment>
<dbReference type="InterPro" id="IPR050426">
    <property type="entry name" value="Glycosyltransferase_28"/>
</dbReference>
<dbReference type="Gene3D" id="3.40.50.2000">
    <property type="entry name" value="Glycogen Phosphorylase B"/>
    <property type="match status" value="2"/>
</dbReference>
<dbReference type="EMBL" id="JAFBCL010000001">
    <property type="protein sequence ID" value="MBM7809811.1"/>
    <property type="molecule type" value="Genomic_DNA"/>
</dbReference>
<dbReference type="CDD" id="cd03784">
    <property type="entry name" value="GT1_Gtf-like"/>
    <property type="match status" value="1"/>
</dbReference>
<reference evidence="2 3" key="1">
    <citation type="submission" date="2021-01" db="EMBL/GenBank/DDBJ databases">
        <title>Sequencing the genomes of 1000 actinobacteria strains.</title>
        <authorList>
            <person name="Klenk H.-P."/>
        </authorList>
    </citation>
    <scope>NUCLEOTIDE SEQUENCE [LARGE SCALE GENOMIC DNA]</scope>
    <source>
        <strain evidence="2 3">DSM 44581</strain>
    </source>
</reference>
<gene>
    <name evidence="2" type="ORF">JOE68_000676</name>
</gene>
<dbReference type="RefSeq" id="WP_307819487.1">
    <property type="nucleotide sequence ID" value="NZ_JAFBCL010000001.1"/>
</dbReference>
<protein>
    <submittedName>
        <fullName evidence="2">N-glycosyltransferase</fullName>
        <ecNumber evidence="2">2.4.1.-</ecNumber>
    </submittedName>
</protein>
<proteinExistence type="predicted"/>
<feature type="domain" description="Erythromycin biosynthesis protein CIII-like C-terminal" evidence="1">
    <location>
        <begin position="256"/>
        <end position="390"/>
    </location>
</feature>
<sequence>MSTSVSHARALLPVARVLAHAGHEVRMATTAPLLRVFDGEPFRARPDLPAPFPRANESLADLAGALTGEEDDIALAGRMSARLFAGPHITDGYRALAAVAERFRPDLVLRGGAEFAAVLLAEHLGVPHVSAPSGSANALPADDLLSLLNARNLELARPGWDDLGPLHRHGRLDFMPARYPFTPPDLPAAITYRQPDTVARGEVLPDWVLALPADRPLVLASIGTVIPKLREQATDPFTVGVQADALSALLAVTTALGDLDCVGVVATGGLVPADSPAPGHVRLVDHFPQPLLLRCAQLFITHGGYNSIRESVVAGVPMAVLPRFGDQFANADRVDALGLGLRVTDGAAEGIAAVCRTLLTDPAAIARARLAQRHMLALPPIEDLVPRLEQVAGRGAGAGIPEQVGADGHDLVERA</sequence>
<keyword evidence="3" id="KW-1185">Reference proteome</keyword>
<evidence type="ECO:0000313" key="2">
    <source>
        <dbReference type="EMBL" id="MBM7809811.1"/>
    </source>
</evidence>
<evidence type="ECO:0000313" key="3">
    <source>
        <dbReference type="Proteomes" id="UP001195724"/>
    </source>
</evidence>
<dbReference type="InterPro" id="IPR002213">
    <property type="entry name" value="UDP_glucos_trans"/>
</dbReference>
<dbReference type="Pfam" id="PF06722">
    <property type="entry name" value="EryCIII-like_C"/>
    <property type="match status" value="1"/>
</dbReference>
<keyword evidence="2" id="KW-0328">Glycosyltransferase</keyword>
<accession>A0ABS2S0Q5</accession>
<name>A0ABS2S0Q5_9PSEU</name>
<dbReference type="GO" id="GO:0016757">
    <property type="term" value="F:glycosyltransferase activity"/>
    <property type="evidence" value="ECO:0007669"/>
    <property type="project" value="UniProtKB-KW"/>
</dbReference>